<gene>
    <name evidence="1" type="ORF">EXM22_05535</name>
</gene>
<sequence>MLVLNLPLFSLDFSILNKGDIIFQEIYIDSGSEQNNYYHNFGVQGLEPGARHNINIYSTEDILFCSFYLYGISQESYIIENVAIEQKSVVYILPEHYREFPDAYPDLTDPDAVYGARPIERDRVFSEPPDLLNEDSLEPKNLVDIEVFNYTNYPVFRIFLDKNDDSGETNLLSREVLKPSESLTLHLPLEEEQEYKLKLKSGDGKTFIKALELPMDADFLVFYDSDSVSQFSSVLIELQNDSAEELIEVFLIDQVNAKKKELLNGIIMAPQETREILIQENYSLCDIMAKTAGMKKIYLLDQNILENKKITITDF</sequence>
<dbReference type="EMBL" id="CP036150">
    <property type="protein sequence ID" value="QEN07478.1"/>
    <property type="molecule type" value="Genomic_DNA"/>
</dbReference>
<dbReference type="OrthoDB" id="9822397at2"/>
<organism evidence="1 2">
    <name type="scientific">Oceanispirochaeta crateris</name>
    <dbReference type="NCBI Taxonomy" id="2518645"/>
    <lineage>
        <taxon>Bacteria</taxon>
        <taxon>Pseudomonadati</taxon>
        <taxon>Spirochaetota</taxon>
        <taxon>Spirochaetia</taxon>
        <taxon>Spirochaetales</taxon>
        <taxon>Spirochaetaceae</taxon>
        <taxon>Oceanispirochaeta</taxon>
    </lineage>
</organism>
<dbReference type="AlphaFoldDB" id="A0A5C1QJJ1"/>
<dbReference type="Proteomes" id="UP000324209">
    <property type="component" value="Chromosome"/>
</dbReference>
<dbReference type="RefSeq" id="WP_149485558.1">
    <property type="nucleotide sequence ID" value="NZ_CP036150.1"/>
</dbReference>
<reference evidence="1 2" key="1">
    <citation type="submission" date="2019-02" db="EMBL/GenBank/DDBJ databases">
        <title>Complete Genome Sequence and Methylome Analysis of free living Spirochaetas.</title>
        <authorList>
            <person name="Fomenkov A."/>
            <person name="Dubinina G."/>
            <person name="Leshcheva N."/>
            <person name="Mikheeva N."/>
            <person name="Grabovich M."/>
            <person name="Vincze T."/>
            <person name="Roberts R.J."/>
        </authorList>
    </citation>
    <scope>NUCLEOTIDE SEQUENCE [LARGE SCALE GENOMIC DNA]</scope>
    <source>
        <strain evidence="1 2">K2</strain>
    </source>
</reference>
<accession>A0A5C1QJJ1</accession>
<dbReference type="KEGG" id="ock:EXM22_05535"/>
<evidence type="ECO:0000313" key="2">
    <source>
        <dbReference type="Proteomes" id="UP000324209"/>
    </source>
</evidence>
<name>A0A5C1QJJ1_9SPIO</name>
<keyword evidence="2" id="KW-1185">Reference proteome</keyword>
<protein>
    <submittedName>
        <fullName evidence="1">Uncharacterized protein</fullName>
    </submittedName>
</protein>
<proteinExistence type="predicted"/>
<evidence type="ECO:0000313" key="1">
    <source>
        <dbReference type="EMBL" id="QEN07478.1"/>
    </source>
</evidence>